<evidence type="ECO:0000313" key="3">
    <source>
        <dbReference type="Proteomes" id="UP001055156"/>
    </source>
</evidence>
<dbReference type="EMBL" id="BPQV01000016">
    <property type="protein sequence ID" value="GJE29550.1"/>
    <property type="molecule type" value="Genomic_DNA"/>
</dbReference>
<evidence type="ECO:0000313" key="2">
    <source>
        <dbReference type="EMBL" id="GJE29550.1"/>
    </source>
</evidence>
<accession>A0ABQ4TCX9</accession>
<gene>
    <name evidence="2" type="ORF">LKMONMHP_4432</name>
</gene>
<keyword evidence="3" id="KW-1185">Reference proteome</keyword>
<protein>
    <submittedName>
        <fullName evidence="2">Uncharacterized protein</fullName>
    </submittedName>
</protein>
<reference evidence="2" key="2">
    <citation type="submission" date="2021-08" db="EMBL/GenBank/DDBJ databases">
        <authorList>
            <person name="Tani A."/>
            <person name="Ola A."/>
            <person name="Ogura Y."/>
            <person name="Katsura K."/>
            <person name="Hayashi T."/>
        </authorList>
    </citation>
    <scope>NUCLEOTIDE SEQUENCE</scope>
    <source>
        <strain evidence="2">NBRC 15689</strain>
    </source>
</reference>
<feature type="compositionally biased region" description="Basic and acidic residues" evidence="1">
    <location>
        <begin position="9"/>
        <end position="21"/>
    </location>
</feature>
<reference evidence="2" key="1">
    <citation type="journal article" date="2021" name="Front. Microbiol.">
        <title>Comprehensive Comparative Genomics and Phenotyping of Methylobacterium Species.</title>
        <authorList>
            <person name="Alessa O."/>
            <person name="Ogura Y."/>
            <person name="Fujitani Y."/>
            <person name="Takami H."/>
            <person name="Hayashi T."/>
            <person name="Sahin N."/>
            <person name="Tani A."/>
        </authorList>
    </citation>
    <scope>NUCLEOTIDE SEQUENCE</scope>
    <source>
        <strain evidence="2">NBRC 15689</strain>
    </source>
</reference>
<name>A0ABQ4TCX9_METOR</name>
<dbReference type="Proteomes" id="UP001055156">
    <property type="component" value="Unassembled WGS sequence"/>
</dbReference>
<comment type="caution">
    <text evidence="2">The sequence shown here is derived from an EMBL/GenBank/DDBJ whole genome shotgun (WGS) entry which is preliminary data.</text>
</comment>
<organism evidence="2 3">
    <name type="scientific">Methylobacterium organophilum</name>
    <dbReference type="NCBI Taxonomy" id="410"/>
    <lineage>
        <taxon>Bacteria</taxon>
        <taxon>Pseudomonadati</taxon>
        <taxon>Pseudomonadota</taxon>
        <taxon>Alphaproteobacteria</taxon>
        <taxon>Hyphomicrobiales</taxon>
        <taxon>Methylobacteriaceae</taxon>
        <taxon>Methylobacterium</taxon>
    </lineage>
</organism>
<evidence type="ECO:0000256" key="1">
    <source>
        <dbReference type="SAM" id="MobiDB-lite"/>
    </source>
</evidence>
<sequence length="170" mass="18433">MRNPLKRLASREPGKPSLRERMAATREKFAQHLRVHRALRAPGPEAKPGGSSLPHTVTDIAPRAIELRPDPIFAVIEEARRLVQVHDRLLAVSGDKAADDPSQRPTDEAHAALWAHIEDVLLTTVPLTAAGCQALARFAAEFARDQGAPLVAPPPTSEPVLDLIARSPLL</sequence>
<feature type="region of interest" description="Disordered" evidence="1">
    <location>
        <begin position="1"/>
        <end position="21"/>
    </location>
</feature>
<dbReference type="RefSeq" id="WP_238314228.1">
    <property type="nucleotide sequence ID" value="NZ_BPQV01000016.1"/>
</dbReference>
<proteinExistence type="predicted"/>